<sequence>MNLKLKLVVVKVSTVEKKLVLNGCMDWNETTANDEIQVSAVGITYYRSKKSRRKQRKEIEVPSPSSEIPNEE</sequence>
<evidence type="ECO:0000256" key="1">
    <source>
        <dbReference type="SAM" id="MobiDB-lite"/>
    </source>
</evidence>
<feature type="compositionally biased region" description="Polar residues" evidence="1">
    <location>
        <begin position="63"/>
        <end position="72"/>
    </location>
</feature>
<reference evidence="2" key="1">
    <citation type="journal article" date="2019" name="Sci. Rep.">
        <title>Draft genome of Tanacetum cinerariifolium, the natural source of mosquito coil.</title>
        <authorList>
            <person name="Yamashiro T."/>
            <person name="Shiraishi A."/>
            <person name="Satake H."/>
            <person name="Nakayama K."/>
        </authorList>
    </citation>
    <scope>NUCLEOTIDE SEQUENCE</scope>
</reference>
<evidence type="ECO:0000313" key="2">
    <source>
        <dbReference type="EMBL" id="GFA94355.1"/>
    </source>
</evidence>
<dbReference type="AlphaFoldDB" id="A0A699KKR6"/>
<gene>
    <name evidence="2" type="ORF">Tci_666327</name>
</gene>
<dbReference type="EMBL" id="BKCJ010519050">
    <property type="protein sequence ID" value="GFA94355.1"/>
    <property type="molecule type" value="Genomic_DNA"/>
</dbReference>
<protein>
    <submittedName>
        <fullName evidence="2">Uncharacterized protein</fullName>
    </submittedName>
</protein>
<proteinExistence type="predicted"/>
<feature type="non-terminal residue" evidence="2">
    <location>
        <position position="72"/>
    </location>
</feature>
<comment type="caution">
    <text evidence="2">The sequence shown here is derived from an EMBL/GenBank/DDBJ whole genome shotgun (WGS) entry which is preliminary data.</text>
</comment>
<accession>A0A699KKR6</accession>
<organism evidence="2">
    <name type="scientific">Tanacetum cinerariifolium</name>
    <name type="common">Dalmatian daisy</name>
    <name type="synonym">Chrysanthemum cinerariifolium</name>
    <dbReference type="NCBI Taxonomy" id="118510"/>
    <lineage>
        <taxon>Eukaryota</taxon>
        <taxon>Viridiplantae</taxon>
        <taxon>Streptophyta</taxon>
        <taxon>Embryophyta</taxon>
        <taxon>Tracheophyta</taxon>
        <taxon>Spermatophyta</taxon>
        <taxon>Magnoliopsida</taxon>
        <taxon>eudicotyledons</taxon>
        <taxon>Gunneridae</taxon>
        <taxon>Pentapetalae</taxon>
        <taxon>asterids</taxon>
        <taxon>campanulids</taxon>
        <taxon>Asterales</taxon>
        <taxon>Asteraceae</taxon>
        <taxon>Asteroideae</taxon>
        <taxon>Anthemideae</taxon>
        <taxon>Anthemidinae</taxon>
        <taxon>Tanacetum</taxon>
    </lineage>
</organism>
<feature type="region of interest" description="Disordered" evidence="1">
    <location>
        <begin position="49"/>
        <end position="72"/>
    </location>
</feature>
<name>A0A699KKR6_TANCI</name>